<evidence type="ECO:0000313" key="2">
    <source>
        <dbReference type="EMBL" id="MFC5005318.1"/>
    </source>
</evidence>
<dbReference type="InterPro" id="IPR008538">
    <property type="entry name" value="Uma2"/>
</dbReference>
<proteinExistence type="predicted"/>
<organism evidence="2 3">
    <name type="scientific">Dactylosporangium cerinum</name>
    <dbReference type="NCBI Taxonomy" id="1434730"/>
    <lineage>
        <taxon>Bacteria</taxon>
        <taxon>Bacillati</taxon>
        <taxon>Actinomycetota</taxon>
        <taxon>Actinomycetes</taxon>
        <taxon>Micromonosporales</taxon>
        <taxon>Micromonosporaceae</taxon>
        <taxon>Dactylosporangium</taxon>
    </lineage>
</organism>
<keyword evidence="2" id="KW-0540">Nuclease</keyword>
<dbReference type="InterPro" id="IPR012296">
    <property type="entry name" value="Nuclease_put_TT1808"/>
</dbReference>
<dbReference type="InterPro" id="IPR011335">
    <property type="entry name" value="Restrct_endonuc-II-like"/>
</dbReference>
<evidence type="ECO:0000313" key="3">
    <source>
        <dbReference type="Proteomes" id="UP001595912"/>
    </source>
</evidence>
<protein>
    <submittedName>
        <fullName evidence="2">Uma2 family endonuclease</fullName>
    </submittedName>
</protein>
<dbReference type="SUPFAM" id="SSF52980">
    <property type="entry name" value="Restriction endonuclease-like"/>
    <property type="match status" value="1"/>
</dbReference>
<reference evidence="3" key="1">
    <citation type="journal article" date="2019" name="Int. J. Syst. Evol. Microbiol.">
        <title>The Global Catalogue of Microorganisms (GCM) 10K type strain sequencing project: providing services to taxonomists for standard genome sequencing and annotation.</title>
        <authorList>
            <consortium name="The Broad Institute Genomics Platform"/>
            <consortium name="The Broad Institute Genome Sequencing Center for Infectious Disease"/>
            <person name="Wu L."/>
            <person name="Ma J."/>
        </authorList>
    </citation>
    <scope>NUCLEOTIDE SEQUENCE [LARGE SCALE GENOMIC DNA]</scope>
    <source>
        <strain evidence="3">CGMCC 4.7152</strain>
    </source>
</reference>
<evidence type="ECO:0000259" key="1">
    <source>
        <dbReference type="Pfam" id="PF05685"/>
    </source>
</evidence>
<comment type="caution">
    <text evidence="2">The sequence shown here is derived from an EMBL/GenBank/DDBJ whole genome shotgun (WGS) entry which is preliminary data.</text>
</comment>
<keyword evidence="2" id="KW-0255">Endonuclease</keyword>
<dbReference type="PANTHER" id="PTHR35400">
    <property type="entry name" value="SLR1083 PROTEIN"/>
    <property type="match status" value="1"/>
</dbReference>
<dbReference type="EMBL" id="JBHSIU010000070">
    <property type="protein sequence ID" value="MFC5005318.1"/>
    <property type="molecule type" value="Genomic_DNA"/>
</dbReference>
<gene>
    <name evidence="2" type="ORF">ACFPIJ_46730</name>
</gene>
<keyword evidence="3" id="KW-1185">Reference proteome</keyword>
<dbReference type="GO" id="GO:0004519">
    <property type="term" value="F:endonuclease activity"/>
    <property type="evidence" value="ECO:0007669"/>
    <property type="project" value="UniProtKB-KW"/>
</dbReference>
<dbReference type="Pfam" id="PF05685">
    <property type="entry name" value="Uma2"/>
    <property type="match status" value="1"/>
</dbReference>
<feature type="domain" description="Putative restriction endonuclease" evidence="1">
    <location>
        <begin position="15"/>
        <end position="173"/>
    </location>
</feature>
<dbReference type="Proteomes" id="UP001595912">
    <property type="component" value="Unassembled WGS sequence"/>
</dbReference>
<dbReference type="RefSeq" id="WP_380125957.1">
    <property type="nucleotide sequence ID" value="NZ_JBHSIU010000070.1"/>
</dbReference>
<keyword evidence="2" id="KW-0378">Hydrolase</keyword>
<sequence>MSADVLEHVGPWSEDEYFALGETPTRIELIDGSLLVSPAPAIRRQILSRRIANALDPGASAAGLLVLEAVNVRLQTRRIVIPDLVVSDVDDGTMIDAVDVALIGEVVSPSNAGTDRVAKMGFYAKAGIGWYLLVEQDSLSSVVLHLLRLDGEHYVEHMVVGGGETLTSDNPFAIDTAALAAGRPSPS</sequence>
<name>A0ABV9WCT4_9ACTN</name>
<dbReference type="PANTHER" id="PTHR35400:SF3">
    <property type="entry name" value="SLL1072 PROTEIN"/>
    <property type="match status" value="1"/>
</dbReference>
<dbReference type="CDD" id="cd06260">
    <property type="entry name" value="DUF820-like"/>
    <property type="match status" value="1"/>
</dbReference>
<dbReference type="Gene3D" id="3.90.1570.10">
    <property type="entry name" value="tt1808, chain A"/>
    <property type="match status" value="1"/>
</dbReference>
<accession>A0ABV9WCT4</accession>